<feature type="domain" description="CW-type" evidence="6">
    <location>
        <begin position="34"/>
        <end position="89"/>
    </location>
</feature>
<evidence type="ECO:0000259" key="6">
    <source>
        <dbReference type="PROSITE" id="PS51050"/>
    </source>
</evidence>
<keyword evidence="5" id="KW-0732">Signal</keyword>
<dbReference type="GO" id="GO:0008270">
    <property type="term" value="F:zinc ion binding"/>
    <property type="evidence" value="ECO:0007669"/>
    <property type="project" value="UniProtKB-KW"/>
</dbReference>
<dbReference type="EMBL" id="JAFCMP010000035">
    <property type="protein sequence ID" value="KAG5190310.1"/>
    <property type="molecule type" value="Genomic_DNA"/>
</dbReference>
<keyword evidence="2" id="KW-0863">Zinc-finger</keyword>
<reference evidence="7" key="1">
    <citation type="submission" date="2021-02" db="EMBL/GenBank/DDBJ databases">
        <title>First Annotated Genome of the Yellow-green Alga Tribonema minus.</title>
        <authorList>
            <person name="Mahan K.M."/>
        </authorList>
    </citation>
    <scope>NUCLEOTIDE SEQUENCE</scope>
    <source>
        <strain evidence="7">UTEX B ZZ1240</strain>
    </source>
</reference>
<keyword evidence="8" id="KW-1185">Reference proteome</keyword>
<dbReference type="OrthoDB" id="757982at2759"/>
<dbReference type="Gene3D" id="3.30.40.100">
    <property type="match status" value="2"/>
</dbReference>
<evidence type="ECO:0000256" key="5">
    <source>
        <dbReference type="SAM" id="SignalP"/>
    </source>
</evidence>
<sequence>GKHSRAASGAALTAVAAAAAAAAAGAGSPAAAVVATEDKWVQCEHKSCKKWRRLPPHVDISSLPDKWYCNMNTWNCARASCDVPEDSDDAETATVAAAAAAAAATSAAAAARDKDRATALPALTITAPGASASQRGRQRRQRDAALPLLQQQHLAGVPGAAGAAAAAEASSPAAAAASPAAAAVAATDSAAGAALVASPSDKPATAGRAKKNEIKWVQCDRRSCKKWRKLPPGVDPESLPEKWYCSMNTWAPERASCHVPEDEDTVEDDGSGSAKVAASSGGGGGGAPGSVPYVRYNILGPPNKANGRLSYRDIIFGSDGRLKAPFSNPCGAVGSLFAV</sequence>
<feature type="chain" id="PRO_5032314759" evidence="5">
    <location>
        <begin position="27"/>
        <end position="339"/>
    </location>
</feature>
<evidence type="ECO:0000313" key="8">
    <source>
        <dbReference type="Proteomes" id="UP000664859"/>
    </source>
</evidence>
<keyword evidence="1" id="KW-0479">Metal-binding</keyword>
<keyword evidence="3" id="KW-0862">Zinc</keyword>
<comment type="caution">
    <text evidence="7">The sequence shown here is derived from an EMBL/GenBank/DDBJ whole genome shotgun (WGS) entry which is preliminary data.</text>
</comment>
<dbReference type="PANTHER" id="PTHR46524:SF7">
    <property type="entry name" value="CW-TYPE ZINC FINGER"/>
    <property type="match status" value="1"/>
</dbReference>
<dbReference type="PANTHER" id="PTHR46524">
    <property type="entry name" value="CW-TYPE ZINC FINGER"/>
    <property type="match status" value="1"/>
</dbReference>
<feature type="signal peptide" evidence="5">
    <location>
        <begin position="1"/>
        <end position="26"/>
    </location>
</feature>
<protein>
    <submittedName>
        <fullName evidence="7">CW-type zinc finger-domain-containing protein</fullName>
    </submittedName>
</protein>
<dbReference type="InterPro" id="IPR011124">
    <property type="entry name" value="Znf_CW"/>
</dbReference>
<feature type="non-terminal residue" evidence="7">
    <location>
        <position position="1"/>
    </location>
</feature>
<evidence type="ECO:0000256" key="3">
    <source>
        <dbReference type="ARBA" id="ARBA00022833"/>
    </source>
</evidence>
<organism evidence="7 8">
    <name type="scientific">Tribonema minus</name>
    <dbReference type="NCBI Taxonomy" id="303371"/>
    <lineage>
        <taxon>Eukaryota</taxon>
        <taxon>Sar</taxon>
        <taxon>Stramenopiles</taxon>
        <taxon>Ochrophyta</taxon>
        <taxon>PX clade</taxon>
        <taxon>Xanthophyceae</taxon>
        <taxon>Tribonematales</taxon>
        <taxon>Tribonemataceae</taxon>
        <taxon>Tribonema</taxon>
    </lineage>
</organism>
<evidence type="ECO:0000256" key="4">
    <source>
        <dbReference type="SAM" id="MobiDB-lite"/>
    </source>
</evidence>
<dbReference type="Pfam" id="PF07496">
    <property type="entry name" value="zf-CW"/>
    <property type="match status" value="2"/>
</dbReference>
<feature type="domain" description="CW-type" evidence="6">
    <location>
        <begin position="210"/>
        <end position="265"/>
    </location>
</feature>
<accession>A0A835ZFF5</accession>
<evidence type="ECO:0000256" key="2">
    <source>
        <dbReference type="ARBA" id="ARBA00022771"/>
    </source>
</evidence>
<feature type="compositionally biased region" description="Acidic residues" evidence="4">
    <location>
        <begin position="261"/>
        <end position="270"/>
    </location>
</feature>
<feature type="region of interest" description="Disordered" evidence="4">
    <location>
        <begin position="260"/>
        <end position="286"/>
    </location>
</feature>
<dbReference type="InterPro" id="IPR055300">
    <property type="entry name" value="CWZF3/5/7"/>
</dbReference>
<dbReference type="Proteomes" id="UP000664859">
    <property type="component" value="Unassembled WGS sequence"/>
</dbReference>
<name>A0A835ZFF5_9STRA</name>
<dbReference type="AlphaFoldDB" id="A0A835ZFF5"/>
<dbReference type="PROSITE" id="PS51050">
    <property type="entry name" value="ZF_CW"/>
    <property type="match status" value="2"/>
</dbReference>
<evidence type="ECO:0000256" key="1">
    <source>
        <dbReference type="ARBA" id="ARBA00022723"/>
    </source>
</evidence>
<feature type="non-terminal residue" evidence="7">
    <location>
        <position position="339"/>
    </location>
</feature>
<proteinExistence type="predicted"/>
<evidence type="ECO:0000313" key="7">
    <source>
        <dbReference type="EMBL" id="KAG5190310.1"/>
    </source>
</evidence>
<gene>
    <name evidence="7" type="ORF">JKP88DRAFT_298929</name>
</gene>